<dbReference type="FunFam" id="1.10.1170.10:FF:000013">
    <property type="entry name" value="Baculoviral IAP repeat-containing protein 1"/>
    <property type="match status" value="1"/>
</dbReference>
<dbReference type="Pfam" id="PF17889">
    <property type="entry name" value="NLRC4_HD"/>
    <property type="match status" value="1"/>
</dbReference>
<evidence type="ECO:0000313" key="10">
    <source>
        <dbReference type="Proteomes" id="UP000005640"/>
    </source>
</evidence>
<dbReference type="Pfam" id="PF22524">
    <property type="entry name" value="WHD_Nlrc4"/>
    <property type="match status" value="1"/>
</dbReference>
<dbReference type="GO" id="GO:0046872">
    <property type="term" value="F:metal ion binding"/>
    <property type="evidence" value="ECO:0007669"/>
    <property type="project" value="UniProtKB-KW"/>
</dbReference>
<proteinExistence type="evidence at protein level"/>
<reference evidence="9" key="2">
    <citation type="submission" date="2025-05" db="UniProtKB">
        <authorList>
            <consortium name="Ensembl"/>
        </authorList>
    </citation>
    <scope>IDENTIFICATION</scope>
</reference>
<dbReference type="SUPFAM" id="SSF57924">
    <property type="entry name" value="Inhibitor of apoptosis (IAP) repeat"/>
    <property type="match status" value="3"/>
</dbReference>
<evidence type="ECO:0007829" key="12">
    <source>
        <dbReference type="ProteomicsDB" id="B7ZLE8"/>
    </source>
</evidence>
<dbReference type="PANTHER" id="PTHR46914:SF1">
    <property type="entry name" value="BACULOVIRAL IAP REPEAT-CONTAINING PROTEIN 1"/>
    <property type="match status" value="1"/>
</dbReference>
<dbReference type="Pfam" id="PF00653">
    <property type="entry name" value="BIR"/>
    <property type="match status" value="3"/>
</dbReference>
<accession>B7ZLE8</accession>
<dbReference type="GeneID" id="4671"/>
<keyword evidence="11 12" id="KW-1267">Proteomics identification</keyword>
<dbReference type="Gene3D" id="3.40.50.300">
    <property type="entry name" value="P-loop containing nucleotide triphosphate hydrolases"/>
    <property type="match status" value="1"/>
</dbReference>
<evidence type="ECO:0000256" key="6">
    <source>
        <dbReference type="ARBA" id="ARBA00022840"/>
    </source>
</evidence>
<dbReference type="SUPFAM" id="SSF52540">
    <property type="entry name" value="P-loop containing nucleoside triphosphate hydrolases"/>
    <property type="match status" value="1"/>
</dbReference>
<dbReference type="InterPro" id="IPR027417">
    <property type="entry name" value="P-loop_NTPase"/>
</dbReference>
<dbReference type="InterPro" id="IPR007111">
    <property type="entry name" value="NACHT_NTPase"/>
</dbReference>
<dbReference type="ChiTaRS" id="NAIP">
    <property type="organism name" value="human"/>
</dbReference>
<dbReference type="InterPro" id="IPR032675">
    <property type="entry name" value="LRR_dom_sf"/>
</dbReference>
<dbReference type="InterPro" id="IPR053882">
    <property type="entry name" value="Nlrc4-like_WHD"/>
</dbReference>
<organism evidence="8">
    <name type="scientific">Homo sapiens</name>
    <name type="common">Human</name>
    <dbReference type="NCBI Taxonomy" id="9606"/>
    <lineage>
        <taxon>Eukaryota</taxon>
        <taxon>Metazoa</taxon>
        <taxon>Chordata</taxon>
        <taxon>Craniata</taxon>
        <taxon>Vertebrata</taxon>
        <taxon>Euteleostomi</taxon>
        <taxon>Mammalia</taxon>
        <taxon>Eutheria</taxon>
        <taxon>Euarchontoglires</taxon>
        <taxon>Primates</taxon>
        <taxon>Haplorrhini</taxon>
        <taxon>Catarrhini</taxon>
        <taxon>Hominidae</taxon>
        <taxon>Homo</taxon>
    </lineage>
</organism>
<dbReference type="Pfam" id="PF05729">
    <property type="entry name" value="NACHT"/>
    <property type="match status" value="1"/>
</dbReference>
<dbReference type="OrthoDB" id="4034597at2759"/>
<reference evidence="8" key="1">
    <citation type="journal article" date="2004" name="Genome Res.">
        <title>The status, quality, and expansion of the NIH full-length cDNA project: the Mammalian Gene Collection (MGC).</title>
        <authorList>
            <consortium name="The MGC Project Team"/>
            <person name="Gerhard D.S."/>
            <person name="Wagner L."/>
            <person name="Feingold E.A."/>
            <person name="Shenmen C.M."/>
            <person name="Grouse L.H."/>
            <person name="Schuler G."/>
            <person name="Klein S.L."/>
            <person name="Old S."/>
            <person name="Rasooly R."/>
            <person name="Good P."/>
            <person name="Guyer M."/>
            <person name="Peck A.M."/>
            <person name="Derge J.G."/>
            <person name="Lipman D."/>
            <person name="Collins F.S."/>
            <person name="Jang W."/>
            <person name="Sherry S."/>
            <person name="Feolo M."/>
            <person name="Misquitta L."/>
            <person name="Lee E."/>
            <person name="Rotmistrovsky K."/>
            <person name="Greenhut S.F."/>
            <person name="Schaefer C.F."/>
            <person name="Buetow K."/>
            <person name="Bonner T.I."/>
            <person name="Haussler D."/>
            <person name="Kent J."/>
            <person name="Kiekhaus M."/>
            <person name="Furey T."/>
            <person name="Brent M."/>
            <person name="Prange C."/>
            <person name="Schreiber K."/>
            <person name="Shapiro N."/>
            <person name="Bhat N.K."/>
            <person name="Hopkins R.F."/>
            <person name="Hsie F."/>
            <person name="Driscoll T."/>
            <person name="Soares M.B."/>
            <person name="Casavant T.L."/>
            <person name="Scheetz T.E."/>
            <person name="Brown-stein M.J."/>
            <person name="Usdin T.B."/>
            <person name="Toshiyuki S."/>
            <person name="Carninci P."/>
            <person name="Piao Y."/>
            <person name="Dudekula D.B."/>
            <person name="Ko M.S."/>
            <person name="Kawakami K."/>
            <person name="Suzuki Y."/>
            <person name="Sugano S."/>
            <person name="Gruber C.E."/>
            <person name="Smith M.R."/>
            <person name="Simmons B."/>
            <person name="Moore T."/>
            <person name="Waterman R."/>
            <person name="Johnson S.L."/>
            <person name="Ruan Y."/>
            <person name="Wei C.L."/>
            <person name="Mathavan S."/>
            <person name="Gunaratne P.H."/>
            <person name="Wu J."/>
            <person name="Garcia A.M."/>
            <person name="Hulyk S.W."/>
            <person name="Fuh E."/>
            <person name="Yuan Y."/>
            <person name="Sneed A."/>
            <person name="Kowis C."/>
            <person name="Hodgson A."/>
            <person name="Muzny D.M."/>
            <person name="McPherson J."/>
            <person name="Gibbs R.A."/>
            <person name="Fahey J."/>
            <person name="Helton E."/>
            <person name="Ketteman M."/>
            <person name="Madan A."/>
            <person name="Rodrigues S."/>
            <person name="Sanchez A."/>
            <person name="Whiting M."/>
            <person name="Madari A."/>
            <person name="Young A.C."/>
            <person name="Wetherby K.D."/>
            <person name="Granite S.J."/>
            <person name="Kwong P.N."/>
            <person name="Brinkley C.P."/>
            <person name="Pearson R.L."/>
            <person name="Bouffard G.G."/>
            <person name="Blakesly R.W."/>
            <person name="Green E.D."/>
            <person name="Dickson M.C."/>
            <person name="Rodriguez A.C."/>
            <person name="Grimwood J."/>
            <person name="Schmutz J."/>
            <person name="Myers R.M."/>
            <person name="Butterfield Y.S."/>
            <person name="Griffith M."/>
            <person name="Griffith O.L."/>
            <person name="Krzywinski M.I."/>
            <person name="Liao N."/>
            <person name="Morin R."/>
            <person name="Morrin R."/>
            <person name="Palmquist D."/>
            <person name="Petrescu A.S."/>
            <person name="Skalska U."/>
            <person name="Smailus D.E."/>
            <person name="Stott J.M."/>
            <person name="Schnerch A."/>
            <person name="Schein J.E."/>
            <person name="Jones S.J."/>
            <person name="Holt R.A."/>
            <person name="Baross A."/>
            <person name="Marra M.A."/>
            <person name="Clifton S."/>
            <person name="Makowski K.A."/>
            <person name="Bosak S."/>
            <person name="Malek J."/>
        </authorList>
    </citation>
    <scope>NUCLEOTIDE SEQUENCE [LARGE SCALE MRNA]</scope>
    <source>
        <tissue evidence="8">Cerebellum</tissue>
    </source>
</reference>
<gene>
    <name evidence="8 9" type="primary">NAIP</name>
</gene>
<keyword evidence="10" id="KW-1185">Reference proteome</keyword>
<keyword evidence="4" id="KW-0547">Nucleotide-binding</keyword>
<keyword evidence="6" id="KW-0067">ATP-binding</keyword>
<dbReference type="CDD" id="cd00022">
    <property type="entry name" value="BIR"/>
    <property type="match status" value="3"/>
</dbReference>
<dbReference type="CTD" id="4671"/>
<dbReference type="InterPro" id="IPR040535">
    <property type="entry name" value="NLRC4_HD"/>
</dbReference>
<dbReference type="InterPro" id="IPR028789">
    <property type="entry name" value="Naip"/>
</dbReference>
<protein>
    <submittedName>
        <fullName evidence="8">NAIP protein</fullName>
    </submittedName>
    <submittedName>
        <fullName evidence="9">NLR family apoptosis inhibitory protein</fullName>
    </submittedName>
</protein>
<dbReference type="MEROPS" id="I32.001"/>
<keyword evidence="3" id="KW-0677">Repeat</keyword>
<dbReference type="EMBL" id="BC143761">
    <property type="protein sequence ID" value="AAI43762.1"/>
    <property type="molecule type" value="mRNA"/>
</dbReference>
<keyword evidence="5" id="KW-0862">Zinc</keyword>
<name>B7ZLE8_HUMAN</name>
<dbReference type="GO" id="GO:0006915">
    <property type="term" value="P:apoptotic process"/>
    <property type="evidence" value="ECO:0007669"/>
    <property type="project" value="UniProtKB-KW"/>
</dbReference>
<dbReference type="SMR" id="B7ZLE8"/>
<dbReference type="Gene3D" id="1.10.1170.10">
    <property type="entry name" value="Inhibitor Of Apoptosis Protein (2mihbC-IAP-1), Chain A"/>
    <property type="match status" value="3"/>
</dbReference>
<dbReference type="PROSITE" id="PS50837">
    <property type="entry name" value="NACHT"/>
    <property type="match status" value="1"/>
</dbReference>
<evidence type="ECO:0000259" key="7">
    <source>
        <dbReference type="PROSITE" id="PS50837"/>
    </source>
</evidence>
<evidence type="ECO:0000256" key="5">
    <source>
        <dbReference type="ARBA" id="ARBA00022833"/>
    </source>
</evidence>
<dbReference type="GO" id="GO:0043027">
    <property type="term" value="F:cysteine-type endopeptidase inhibitor activity involved in apoptotic process"/>
    <property type="evidence" value="ECO:0007669"/>
    <property type="project" value="InterPro"/>
</dbReference>
<dbReference type="RefSeq" id="XP_047299236.1">
    <property type="nucleotide sequence ID" value="XM_047443280.1"/>
</dbReference>
<dbReference type="Proteomes" id="UP000005640">
    <property type="component" value="Unplaced"/>
</dbReference>
<dbReference type="InterPro" id="IPR003593">
    <property type="entry name" value="AAA+_ATPase"/>
</dbReference>
<dbReference type="GO" id="GO:0043066">
    <property type="term" value="P:negative regulation of apoptotic process"/>
    <property type="evidence" value="ECO:0007669"/>
    <property type="project" value="InterPro"/>
</dbReference>
<evidence type="ECO:0007829" key="11">
    <source>
        <dbReference type="PeptideAtlas" id="B7ZLE8"/>
    </source>
</evidence>
<evidence type="ECO:0000256" key="4">
    <source>
        <dbReference type="ARBA" id="ARBA00022741"/>
    </source>
</evidence>
<evidence type="ECO:0000313" key="8">
    <source>
        <dbReference type="EMBL" id="AAI43762.1"/>
    </source>
</evidence>
<dbReference type="Ensembl" id="ENST00000610590.4">
    <property type="protein sequence ID" value="ENSP00000483012.1"/>
    <property type="gene ID" value="ENSG00000278613.4"/>
</dbReference>
<keyword evidence="2" id="KW-0479">Metal-binding</keyword>
<dbReference type="HGNC" id="HGNC:7634">
    <property type="gene designation" value="NAIP"/>
</dbReference>
<dbReference type="Ensembl" id="ENST00000615009.3">
    <property type="protein sequence ID" value="ENSP00000479075.1"/>
    <property type="gene ID" value="ENSG00000276068.4"/>
</dbReference>
<evidence type="ECO:0000313" key="9">
    <source>
        <dbReference type="Ensembl" id="ENSP00000479075.1"/>
    </source>
</evidence>
<dbReference type="PROSITE" id="PS50143">
    <property type="entry name" value="BIR_REPEAT_2"/>
    <property type="match status" value="3"/>
</dbReference>
<dbReference type="PROSITE" id="PS01282">
    <property type="entry name" value="BIR_REPEAT_1"/>
    <property type="match status" value="3"/>
</dbReference>
<feature type="domain" description="NACHT" evidence="7">
    <location>
        <begin position="464"/>
        <end position="758"/>
    </location>
</feature>
<dbReference type="Gene3D" id="3.80.10.10">
    <property type="entry name" value="Ribonuclease Inhibitor"/>
    <property type="match status" value="1"/>
</dbReference>
<keyword evidence="1" id="KW-0053">Apoptosis</keyword>
<dbReference type="PANTHER" id="PTHR46914">
    <property type="entry name" value="BACULOVIRAL IAP REPEAT-CONTAINING PROTEIN 1"/>
    <property type="match status" value="1"/>
</dbReference>
<dbReference type="FunFam" id="1.10.1170.10:FF:000007">
    <property type="entry name" value="Baculoviral IAP repeat-containing protein 1"/>
    <property type="match status" value="2"/>
</dbReference>
<dbReference type="GO" id="GO:0005524">
    <property type="term" value="F:ATP binding"/>
    <property type="evidence" value="ECO:0007669"/>
    <property type="project" value="UniProtKB-KW"/>
</dbReference>
<evidence type="ECO:0000256" key="3">
    <source>
        <dbReference type="ARBA" id="ARBA00022737"/>
    </source>
</evidence>
<dbReference type="ProteomicsDB" id="7222"/>
<dbReference type="FunFam" id="3.40.50.300:FF:001126">
    <property type="entry name" value="Baculoviral IAP repeat-containing protein 1"/>
    <property type="match status" value="1"/>
</dbReference>
<evidence type="ECO:0000256" key="1">
    <source>
        <dbReference type="ARBA" id="ARBA00022703"/>
    </source>
</evidence>
<dbReference type="FunFam" id="3.80.10.10:FF:000316">
    <property type="entry name" value="Baculoviral IAP repeat-containing protein 1"/>
    <property type="match status" value="1"/>
</dbReference>
<dbReference type="SMART" id="SM00238">
    <property type="entry name" value="BIR"/>
    <property type="match status" value="3"/>
</dbReference>
<dbReference type="InterPro" id="IPR001370">
    <property type="entry name" value="BIR_rpt"/>
</dbReference>
<sequence>MATQQKASDERISQFDHNLLPELSALLGLDAVQLAKELEEEEQKERAKMQKGYNSQMRSEAKRLKTFVTYEPYSSWIPQEMAAAGFYFTGVKSGIQCFCCSLILFGAGLTRLPIEDHKRFHPDCGFLLNKDVGNIAKYDIRVKNLKSRLRGGKMRYQEEEARLASFRNWPFYVQGISPCVLSEAGFVFTGKQDTVQCFSCGGCLGNWEEGDDPWKEHAKWFPKCEFLRSKKSSEEITQYIQSYKGFVDITGEHFVNSWVQRELPMASAYCNDSIFAYEELRLDSFKDWPRESAVGVAALAKAGLFYTGIKDIVQCFSCGGCLEKWQEGDDPLDDHTRCFPNCPFLQNMKSSAEVTPDLQSRGELCELLETTSESNLEDSIAVGPIVPEMAQGEAQWFQEAKNLNEQLRAAYTSASFRHMSLLDISSDLATDHLLGCDLSIASKHISKPVQEPLVLPEVFGNLNSVMCVEGEAGSGKTVLLKKIAFLWASGCCPLLNRFQLVFYLSLSSTRPDEGLASIICDQLLEKEGSVTEMCMRNIIQQLKNQVLFLLDDYKEICSIPQVIGKLIQKNHLSRTCLLIAVRTNRARDIRRYLETILEIKAFPFYNTVCILRKLFSHNMTRLRKFMVYFGKNQSLQKIQKTPLFVAAICAHWFQYPFDPSFDDVAVFKSYMERLSLRNKATAEILKATVSSCGELALKGFFSCCFEFNDDDLAEAGVDEDEDLTMCLMSKFTAQRLRPFYRFLSPAFQEFLAGMRLIELLDSDRQEHQDLGLYHLKQINSPMMTVSAYNNFLNYVSSLPSTKAGPKIVSHLLHLVDNKESLENISENDDYLKHQPEISLQMQLLRGLWQICPQAYFSMVSEHLLVLALKTAYQSNTVAACSPFVLQFLQGRTLTLGALNLQYFFDHPESLSLLRSIHFPIRGNKTSPRAHFSVLETCFDKSQVPTIDQDYASAFEPMNEWERNLAEKEDNVKSYMDMQRRASPDLSTGYWKLSPKQYKIPCLEVDVNDIDVVGQDMLEILMTVFSASQRIELHLNHSRGFIESIRPALELSKASVTKCSISKLELSAAEQELLLTLPSLESLEVSGTIQSQVKLIQNSPNLHVFHLKCNFFSDFGSLMTMLVSCKKLTEIKFSDSFFQAVPFVASLPNFISLKILNLEGQQFPDEETSEKFAYILGSLSNLEELILPTGDGIYRVAKLIIQQCQQLHCLRVLSFFKTLNDDSVVEIAKVAISGGFQKLENLKLSINHKITEEGYRNFFQALDNMPNLQELDISRHFTECIKAQATTVKSLSQCVLRLPRLIRLNMLSWLLDADDIALLNVMKERHPQSKYLTILQKWILPFSPIIQK</sequence>
<dbReference type="SUPFAM" id="SSF52047">
    <property type="entry name" value="RNI-like"/>
    <property type="match status" value="1"/>
</dbReference>
<dbReference type="UCSC" id="uc032vym.2">
    <property type="organism name" value="human"/>
</dbReference>
<dbReference type="SMART" id="SM00382">
    <property type="entry name" value="AAA"/>
    <property type="match status" value="1"/>
</dbReference>
<evidence type="ECO:0000256" key="2">
    <source>
        <dbReference type="ARBA" id="ARBA00022723"/>
    </source>
</evidence>